<organism evidence="1 2">
    <name type="scientific">Meloidogyne enterolobii</name>
    <name type="common">Root-knot nematode worm</name>
    <name type="synonym">Meloidogyne mayaguensis</name>
    <dbReference type="NCBI Taxonomy" id="390850"/>
    <lineage>
        <taxon>Eukaryota</taxon>
        <taxon>Metazoa</taxon>
        <taxon>Ecdysozoa</taxon>
        <taxon>Nematoda</taxon>
        <taxon>Chromadorea</taxon>
        <taxon>Rhabditida</taxon>
        <taxon>Tylenchina</taxon>
        <taxon>Tylenchomorpha</taxon>
        <taxon>Tylenchoidea</taxon>
        <taxon>Meloidogynidae</taxon>
        <taxon>Meloidogyninae</taxon>
        <taxon>Meloidogyne</taxon>
    </lineage>
</organism>
<gene>
    <name evidence="1" type="ORF">MENT_LOCUS56379</name>
</gene>
<dbReference type="SUPFAM" id="SSF54368">
    <property type="entry name" value="Glutamine synthetase, N-terminal domain"/>
    <property type="match status" value="1"/>
</dbReference>
<proteinExistence type="predicted"/>
<reference evidence="1 2" key="1">
    <citation type="submission" date="2020-08" db="EMBL/GenBank/DDBJ databases">
        <authorList>
            <person name="Koutsovoulos G."/>
            <person name="Danchin GJ E."/>
        </authorList>
    </citation>
    <scope>NUCLEOTIDE SEQUENCE [LARGE SCALE GENOMIC DNA]</scope>
</reference>
<dbReference type="AlphaFoldDB" id="A0A6V7XTV9"/>
<evidence type="ECO:0000313" key="2">
    <source>
        <dbReference type="Proteomes" id="UP000580250"/>
    </source>
</evidence>
<name>A0A6V7XTV9_MELEN</name>
<dbReference type="GO" id="GO:0006542">
    <property type="term" value="P:glutamine biosynthetic process"/>
    <property type="evidence" value="ECO:0007669"/>
    <property type="project" value="InterPro"/>
</dbReference>
<dbReference type="Proteomes" id="UP000580250">
    <property type="component" value="Unassembled WGS sequence"/>
</dbReference>
<sequence length="57" mass="6746">MTITYDDLNDLIKNGKIDTVVVACVDMQGRLMGKRLTGRHFYDWLKRRLALARLYMR</sequence>
<accession>A0A6V7XTV9</accession>
<evidence type="ECO:0000313" key="1">
    <source>
        <dbReference type="EMBL" id="CAD2202732.1"/>
    </source>
</evidence>
<dbReference type="GO" id="GO:0004356">
    <property type="term" value="F:glutamine synthetase activity"/>
    <property type="evidence" value="ECO:0007669"/>
    <property type="project" value="InterPro"/>
</dbReference>
<protein>
    <submittedName>
        <fullName evidence="1">Uncharacterized protein</fullName>
    </submittedName>
</protein>
<dbReference type="OrthoDB" id="77835at2759"/>
<comment type="caution">
    <text evidence="1">The sequence shown here is derived from an EMBL/GenBank/DDBJ whole genome shotgun (WGS) entry which is preliminary data.</text>
</comment>
<dbReference type="EMBL" id="CAJEWN010002246">
    <property type="protein sequence ID" value="CAD2202732.1"/>
    <property type="molecule type" value="Genomic_DNA"/>
</dbReference>
<dbReference type="InterPro" id="IPR036651">
    <property type="entry name" value="Gln_synt_N_sf"/>
</dbReference>